<reference evidence="2 4" key="1">
    <citation type="journal article" date="2019" name="Nat. Med.">
        <title>A library of human gut bacterial isolates paired with longitudinal multiomics data enables mechanistic microbiome research.</title>
        <authorList>
            <person name="Poyet M."/>
            <person name="Groussin M."/>
            <person name="Gibbons S.M."/>
            <person name="Avila-Pacheco J."/>
            <person name="Jiang X."/>
            <person name="Kearney S.M."/>
            <person name="Perrotta A.R."/>
            <person name="Berdy B."/>
            <person name="Zhao S."/>
            <person name="Lieberman T.D."/>
            <person name="Swanson P.K."/>
            <person name="Smith M."/>
            <person name="Roesemann S."/>
            <person name="Alexander J.E."/>
            <person name="Rich S.A."/>
            <person name="Livny J."/>
            <person name="Vlamakis H."/>
            <person name="Clish C."/>
            <person name="Bullock K."/>
            <person name="Deik A."/>
            <person name="Scott J."/>
            <person name="Pierce K.A."/>
            <person name="Xavier R.J."/>
            <person name="Alm E.J."/>
        </authorList>
    </citation>
    <scope>NUCLEOTIDE SEQUENCE [LARGE SCALE GENOMIC DNA]</scope>
    <source>
        <strain evidence="2 4">BIOML-A111</strain>
    </source>
</reference>
<dbReference type="InterPro" id="IPR018547">
    <property type="entry name" value="AbiEi_C"/>
</dbReference>
<dbReference type="Pfam" id="PF09407">
    <property type="entry name" value="AbiEi_1"/>
    <property type="match status" value="1"/>
</dbReference>
<reference evidence="3 5" key="2">
    <citation type="submission" date="2019-09" db="EMBL/GenBank/DDBJ databases">
        <title>In-depth cultivation of the pig gut microbiome towards novel bacterial diversity and tailored functional studies.</title>
        <authorList>
            <person name="Wylensek D."/>
            <person name="Hitch T.C.A."/>
            <person name="Clavel T."/>
        </authorList>
    </citation>
    <scope>NUCLEOTIDE SEQUENCE [LARGE SCALE GENOMIC DNA]</scope>
    <source>
        <strain evidence="3 5">WCA-389-WT-3C</strain>
    </source>
</reference>
<feature type="domain" description="AbiEi antitoxin C-terminal" evidence="1">
    <location>
        <begin position="72"/>
        <end position="212"/>
    </location>
</feature>
<dbReference type="AlphaFoldDB" id="A0A3E5FCV5"/>
<gene>
    <name evidence="3" type="ORF">FYJ30_04605</name>
    <name evidence="2" type="ORF">GAY79_18510</name>
</gene>
<evidence type="ECO:0000313" key="5">
    <source>
        <dbReference type="Proteomes" id="UP000460950"/>
    </source>
</evidence>
<name>A0A3E5FCV5_PHOVU</name>
<evidence type="ECO:0000313" key="3">
    <source>
        <dbReference type="EMBL" id="MSS47615.1"/>
    </source>
</evidence>
<dbReference type="Proteomes" id="UP000437431">
    <property type="component" value="Unassembled WGS sequence"/>
</dbReference>
<comment type="caution">
    <text evidence="3">The sequence shown here is derived from an EMBL/GenBank/DDBJ whole genome shotgun (WGS) entry which is preliminary data.</text>
</comment>
<organism evidence="3 5">
    <name type="scientific">Phocaeicola vulgatus</name>
    <name type="common">Bacteroides vulgatus</name>
    <dbReference type="NCBI Taxonomy" id="821"/>
    <lineage>
        <taxon>Bacteria</taxon>
        <taxon>Pseudomonadati</taxon>
        <taxon>Bacteroidota</taxon>
        <taxon>Bacteroidia</taxon>
        <taxon>Bacteroidales</taxon>
        <taxon>Bacteroidaceae</taxon>
        <taxon>Phocaeicola</taxon>
    </lineage>
</organism>
<protein>
    <recommendedName>
        <fullName evidence="1">AbiEi antitoxin C-terminal domain-containing protein</fullName>
    </recommendedName>
</protein>
<accession>A0A3E5FCV5</accession>
<evidence type="ECO:0000313" key="2">
    <source>
        <dbReference type="EMBL" id="KAB6557115.1"/>
    </source>
</evidence>
<dbReference type="EMBL" id="WDAY01000052">
    <property type="protein sequence ID" value="KAB6557115.1"/>
    <property type="molecule type" value="Genomic_DNA"/>
</dbReference>
<dbReference type="Proteomes" id="UP000460950">
    <property type="component" value="Unassembled WGS sequence"/>
</dbReference>
<evidence type="ECO:0000313" key="4">
    <source>
        <dbReference type="Proteomes" id="UP000437431"/>
    </source>
</evidence>
<sequence length="267" mass="30932">MTIREWIRDREISGFPTFSVEEIRLALPHYSEQVIKNDLFRISSQGIIYPVYKGFYVIIPPHYAAKRMVPPIYYIDQLMSYLNKPYYISLLNAAEIHGAAHQRPQKFSVMSVFPKSSVSQSKNNTLVWVYRKEIPTDFLLSKNSETGVIYYSNAELTALDIVQYEQYIGGLSRASTILEELTEKLDFRGASNKLFGYTSIATIQRLGYILDEVLNAAEIADTLYMELTSYVKRFKYIPLTINKPKDCAERNNRWKIFVNTIIETDEI</sequence>
<proteinExistence type="predicted"/>
<dbReference type="RefSeq" id="WP_008766679.1">
    <property type="nucleotide sequence ID" value="NZ_JAHYNN010000036.1"/>
</dbReference>
<evidence type="ECO:0000259" key="1">
    <source>
        <dbReference type="Pfam" id="PF09407"/>
    </source>
</evidence>
<dbReference type="GeneID" id="86890338"/>
<dbReference type="EMBL" id="VULU01000005">
    <property type="protein sequence ID" value="MSS47615.1"/>
    <property type="molecule type" value="Genomic_DNA"/>
</dbReference>